<gene>
    <name evidence="1" type="ORF">D9757_011479</name>
</gene>
<name>A0A8H5GVR3_9AGAR</name>
<protein>
    <submittedName>
        <fullName evidence="1">Uncharacterized protein</fullName>
    </submittedName>
</protein>
<reference evidence="1 2" key="1">
    <citation type="journal article" date="2020" name="ISME J.">
        <title>Uncovering the hidden diversity of litter-decomposition mechanisms in mushroom-forming fungi.</title>
        <authorList>
            <person name="Floudas D."/>
            <person name="Bentzer J."/>
            <person name="Ahren D."/>
            <person name="Johansson T."/>
            <person name="Persson P."/>
            <person name="Tunlid A."/>
        </authorList>
    </citation>
    <scope>NUCLEOTIDE SEQUENCE [LARGE SCALE GENOMIC DNA]</scope>
    <source>
        <strain evidence="1 2">CBS 406.79</strain>
    </source>
</reference>
<proteinExistence type="predicted"/>
<evidence type="ECO:0000313" key="1">
    <source>
        <dbReference type="EMBL" id="KAF5371937.1"/>
    </source>
</evidence>
<accession>A0A8H5GVR3</accession>
<dbReference type="EMBL" id="JAACJN010000113">
    <property type="protein sequence ID" value="KAF5371937.1"/>
    <property type="molecule type" value="Genomic_DNA"/>
</dbReference>
<dbReference type="Proteomes" id="UP000518752">
    <property type="component" value="Unassembled WGS sequence"/>
</dbReference>
<organism evidence="1 2">
    <name type="scientific">Collybiopsis confluens</name>
    <dbReference type="NCBI Taxonomy" id="2823264"/>
    <lineage>
        <taxon>Eukaryota</taxon>
        <taxon>Fungi</taxon>
        <taxon>Dikarya</taxon>
        <taxon>Basidiomycota</taxon>
        <taxon>Agaricomycotina</taxon>
        <taxon>Agaricomycetes</taxon>
        <taxon>Agaricomycetidae</taxon>
        <taxon>Agaricales</taxon>
        <taxon>Marasmiineae</taxon>
        <taxon>Omphalotaceae</taxon>
        <taxon>Collybiopsis</taxon>
    </lineage>
</organism>
<dbReference type="AlphaFoldDB" id="A0A8H5GVR3"/>
<comment type="caution">
    <text evidence="1">The sequence shown here is derived from an EMBL/GenBank/DDBJ whole genome shotgun (WGS) entry which is preliminary data.</text>
</comment>
<sequence length="164" mass="18170">MALSIWIWNLQQMFSRPPRVEKGAELAKNLGSINKHFQTAQYSGAGSDFLALTKLSAASYANLEHRIYVSIASPTLSPLVVRDLPMGRRQFTGIPPNQSDWRISLSQRVNPSGRRGHSLKPQISTIELSTGGCGDPDVDPDHDIDVDIRRGLDCQPIVLPTYFL</sequence>
<keyword evidence="2" id="KW-1185">Reference proteome</keyword>
<evidence type="ECO:0000313" key="2">
    <source>
        <dbReference type="Proteomes" id="UP000518752"/>
    </source>
</evidence>